<evidence type="ECO:0000256" key="4">
    <source>
        <dbReference type="PROSITE-ProRule" id="PRU00192"/>
    </source>
</evidence>
<evidence type="ECO:0000313" key="8">
    <source>
        <dbReference type="Proteomes" id="UP000024404"/>
    </source>
</evidence>
<dbReference type="PANTHER" id="PTHR10829">
    <property type="entry name" value="CORTACTIN AND DREBRIN"/>
    <property type="match status" value="1"/>
</dbReference>
<dbReference type="InterPro" id="IPR003134">
    <property type="entry name" value="Hs1_Cortactin"/>
</dbReference>
<keyword evidence="2" id="KW-0597">Phosphoprotein</keyword>
<dbReference type="GO" id="GO:0030833">
    <property type="term" value="P:regulation of actin filament polymerization"/>
    <property type="evidence" value="ECO:0007669"/>
    <property type="project" value="TreeGrafter"/>
</dbReference>
<organism evidence="7 8">
    <name type="scientific">Onchocerca volvulus</name>
    <dbReference type="NCBI Taxonomy" id="6282"/>
    <lineage>
        <taxon>Eukaryota</taxon>
        <taxon>Metazoa</taxon>
        <taxon>Ecdysozoa</taxon>
        <taxon>Nematoda</taxon>
        <taxon>Chromadorea</taxon>
        <taxon>Rhabditida</taxon>
        <taxon>Spirurina</taxon>
        <taxon>Spiruromorpha</taxon>
        <taxon>Filarioidea</taxon>
        <taxon>Onchocercidae</taxon>
        <taxon>Onchocerca</taxon>
    </lineage>
</organism>
<dbReference type="PROSITE" id="PS51090">
    <property type="entry name" value="CORTACTIN"/>
    <property type="match status" value="7"/>
</dbReference>
<dbReference type="OMA" id="VGFQEQD"/>
<dbReference type="InterPro" id="IPR001452">
    <property type="entry name" value="SH3_domain"/>
</dbReference>
<dbReference type="SMART" id="SM00326">
    <property type="entry name" value="SH3"/>
    <property type="match status" value="1"/>
</dbReference>
<dbReference type="Pfam" id="PF02218">
    <property type="entry name" value="HS1_rep"/>
    <property type="match status" value="6"/>
</dbReference>
<dbReference type="PRINTS" id="PR00452">
    <property type="entry name" value="SH3DOMAIN"/>
</dbReference>
<feature type="region of interest" description="Disordered" evidence="5">
    <location>
        <begin position="495"/>
        <end position="520"/>
    </location>
</feature>
<feature type="domain" description="SH3" evidence="6">
    <location>
        <begin position="738"/>
        <end position="795"/>
    </location>
</feature>
<dbReference type="PANTHER" id="PTHR10829:SF23">
    <property type="entry name" value="CORTACTIN, ISOFORM A"/>
    <property type="match status" value="1"/>
</dbReference>
<dbReference type="GO" id="GO:0051015">
    <property type="term" value="F:actin filament binding"/>
    <property type="evidence" value="ECO:0007669"/>
    <property type="project" value="TreeGrafter"/>
</dbReference>
<dbReference type="GO" id="GO:0005886">
    <property type="term" value="C:plasma membrane"/>
    <property type="evidence" value="ECO:0007669"/>
    <property type="project" value="TreeGrafter"/>
</dbReference>
<dbReference type="GO" id="GO:0016477">
    <property type="term" value="P:cell migration"/>
    <property type="evidence" value="ECO:0007669"/>
    <property type="project" value="TreeGrafter"/>
</dbReference>
<dbReference type="GO" id="GO:0005884">
    <property type="term" value="C:actin filament"/>
    <property type="evidence" value="ECO:0007669"/>
    <property type="project" value="TreeGrafter"/>
</dbReference>
<dbReference type="PROSITE" id="PS50002">
    <property type="entry name" value="SH3"/>
    <property type="match status" value="1"/>
</dbReference>
<dbReference type="Proteomes" id="UP000024404">
    <property type="component" value="Unassembled WGS sequence"/>
</dbReference>
<dbReference type="GO" id="GO:0030427">
    <property type="term" value="C:site of polarized growth"/>
    <property type="evidence" value="ECO:0007669"/>
    <property type="project" value="TreeGrafter"/>
</dbReference>
<dbReference type="CDD" id="cd11959">
    <property type="entry name" value="SH3_Cortactin"/>
    <property type="match status" value="1"/>
</dbReference>
<evidence type="ECO:0000259" key="6">
    <source>
        <dbReference type="PROSITE" id="PS50002"/>
    </source>
</evidence>
<evidence type="ECO:0000256" key="1">
    <source>
        <dbReference type="ARBA" id="ARBA00022443"/>
    </source>
</evidence>
<accession>A0A8R1TJN9</accession>
<keyword evidence="3" id="KW-0677">Repeat</keyword>
<evidence type="ECO:0000256" key="3">
    <source>
        <dbReference type="ARBA" id="ARBA00022737"/>
    </source>
</evidence>
<reference evidence="8" key="1">
    <citation type="submission" date="2013-10" db="EMBL/GenBank/DDBJ databases">
        <title>Genome sequencing of Onchocerca volvulus.</title>
        <authorList>
            <person name="Cotton J."/>
            <person name="Tsai J."/>
            <person name="Stanley E."/>
            <person name="Tracey A."/>
            <person name="Holroyd N."/>
            <person name="Lustigman S."/>
            <person name="Berriman M."/>
        </authorList>
    </citation>
    <scope>NUCLEOTIDE SEQUENCE</scope>
</reference>
<dbReference type="InterPro" id="IPR036028">
    <property type="entry name" value="SH3-like_dom_sf"/>
</dbReference>
<dbReference type="Pfam" id="PF00018">
    <property type="entry name" value="SH3_1"/>
    <property type="match status" value="1"/>
</dbReference>
<dbReference type="SUPFAM" id="SSF50044">
    <property type="entry name" value="SH3-domain"/>
    <property type="match status" value="1"/>
</dbReference>
<reference evidence="7" key="2">
    <citation type="submission" date="2022-06" db="UniProtKB">
        <authorList>
            <consortium name="EnsemblMetazoa"/>
        </authorList>
    </citation>
    <scope>IDENTIFICATION</scope>
</reference>
<evidence type="ECO:0000256" key="5">
    <source>
        <dbReference type="SAM" id="MobiDB-lite"/>
    </source>
</evidence>
<protein>
    <submittedName>
        <fullName evidence="7">SH3 domain-containing protein</fullName>
    </submittedName>
</protein>
<evidence type="ECO:0000313" key="7">
    <source>
        <dbReference type="EnsemblMetazoa" id="OVOC10634.1"/>
    </source>
</evidence>
<dbReference type="FunFam" id="2.30.30.40:FF:000046">
    <property type="entry name" value="Drebrin-like protein isoform B"/>
    <property type="match status" value="1"/>
</dbReference>
<dbReference type="AlphaFoldDB" id="A0A8R1TJN9"/>
<keyword evidence="1 4" id="KW-0728">SH3 domain</keyword>
<dbReference type="InterPro" id="IPR035716">
    <property type="entry name" value="Cortactin_SH3"/>
</dbReference>
<name>A0A8R1TJN9_ONCVO</name>
<evidence type="ECO:0000256" key="2">
    <source>
        <dbReference type="ARBA" id="ARBA00022553"/>
    </source>
</evidence>
<dbReference type="GO" id="GO:0030864">
    <property type="term" value="C:cortical actin cytoskeleton"/>
    <property type="evidence" value="ECO:0007669"/>
    <property type="project" value="TreeGrafter"/>
</dbReference>
<sequence length="795" mass="90605">MGDIEGHVKKFNEIGIEDNEKLIERLKHAGLDGVFNQIISPFYSNNQSLLVKLQQTHDIIVLKESILIFPSQTEIEKFTEPSRGENHMIRKCYITSVVLRRETPKDRTVSWLKAFDDESNFSTNTTSVIPMWRAQVATNLTKEEKLKQLEEDDWDTDPDFVNDLNEKESRWGAKTVEGSGHQESVSLDQLRKEVIESDNLIRTKKLAEMPKASEGYGGKFGVQKDRIDKCAETWEYAGKVDKHASQKDYAKGFGGKYGVELDRKDKSALGWDEKMVLSKHGSQIDYAKGFGGKYGVETDKKDKSALGWNEQEKLPQHESQIDYKKGFGGKFGIQEDRKDKSAHGWEEHEKLQQHESQIDYKKGFGGKFGVQEDRKDKSAVGWDEHEKLATHQSQVDYKKGFGGKFGIQKDRKDKSAVGWDEHEKLHQHESQTDYKKGFGGCFGLQEDKSDKSAKGALDYNFSEKQTSRWNALPVAPKGRALNLRAKFEQLSVAENDEKVQQERERRKREDEELCKQQQKEEEERQKKIAEEWKRREELEQQMDPETIREEIWQHEQQHHIGGASKRYSRAPAGAIAIMPGVAQASSKRETSIEPHVSSMTENVSAVLEKSPSQPVKLPLFNPSSNKIFNEMERHAMHSNERNEDIQNCKDESRDNFALLSVHSEIKEIATEKGTLNGNRYDVVPGDDVVSPPAPITQSLLETTVIHGGRHEEMIVEKEQSKIDTVSDPLSSPTHPLSSTGLTAVAIYDYQKQDDDEISFDPDDIITNIDQVDAGWWRGLCNGQYGLFPANYVELR</sequence>
<proteinExistence type="predicted"/>
<keyword evidence="8" id="KW-1185">Reference proteome</keyword>
<dbReference type="Gene3D" id="2.30.30.40">
    <property type="entry name" value="SH3 Domains"/>
    <property type="match status" value="1"/>
</dbReference>
<dbReference type="EMBL" id="CMVM020000345">
    <property type="status" value="NOT_ANNOTATED_CDS"/>
    <property type="molecule type" value="Genomic_DNA"/>
</dbReference>
<dbReference type="EnsemblMetazoa" id="OVOC10634.1">
    <property type="protein sequence ID" value="OVOC10634.1"/>
    <property type="gene ID" value="WBGene00247443"/>
</dbReference>